<reference evidence="2 3" key="1">
    <citation type="submission" date="2013-11" db="EMBL/GenBank/DDBJ databases">
        <title>The Genome Sequence of Phytophthora parasitica P1976.</title>
        <authorList>
            <consortium name="The Broad Institute Genomics Platform"/>
            <person name="Russ C."/>
            <person name="Tyler B."/>
            <person name="Panabieres F."/>
            <person name="Shan W."/>
            <person name="Tripathy S."/>
            <person name="Grunwald N."/>
            <person name="Machado M."/>
            <person name="Johnson C.S."/>
            <person name="Walker B."/>
            <person name="Young S."/>
            <person name="Zeng Q."/>
            <person name="Gargeya S."/>
            <person name="Fitzgerald M."/>
            <person name="Haas B."/>
            <person name="Abouelleil A."/>
            <person name="Allen A.W."/>
            <person name="Alvarado L."/>
            <person name="Arachchi H.M."/>
            <person name="Berlin A.M."/>
            <person name="Chapman S.B."/>
            <person name="Gainer-Dewar J."/>
            <person name="Goldberg J."/>
            <person name="Griggs A."/>
            <person name="Gujja S."/>
            <person name="Hansen M."/>
            <person name="Howarth C."/>
            <person name="Imamovic A."/>
            <person name="Ireland A."/>
            <person name="Larimer J."/>
            <person name="McCowan C."/>
            <person name="Murphy C."/>
            <person name="Pearson M."/>
            <person name="Poon T.W."/>
            <person name="Priest M."/>
            <person name="Roberts A."/>
            <person name="Saif S."/>
            <person name="Shea T."/>
            <person name="Sisk P."/>
            <person name="Sykes S."/>
            <person name="Wortman J."/>
            <person name="Nusbaum C."/>
            <person name="Birren B."/>
        </authorList>
    </citation>
    <scope>NUCLEOTIDE SEQUENCE [LARGE SCALE GENOMIC DNA]</scope>
    <source>
        <strain evidence="2 3">P1976</strain>
    </source>
</reference>
<evidence type="ECO:0000256" key="1">
    <source>
        <dbReference type="SAM" id="MobiDB-lite"/>
    </source>
</evidence>
<evidence type="ECO:0000313" key="3">
    <source>
        <dbReference type="Proteomes" id="UP000028582"/>
    </source>
</evidence>
<gene>
    <name evidence="2" type="ORF">F444_11405</name>
</gene>
<dbReference type="AlphaFoldDB" id="A0A081A0V7"/>
<sequence>VTPDSELRSTAAPAIVNDPQSRLPATANELKTPVPPSFWYLLSAVAMVK</sequence>
<dbReference type="EMBL" id="ANJA01002061">
    <property type="protein sequence ID" value="ETO72518.1"/>
    <property type="molecule type" value="Genomic_DNA"/>
</dbReference>
<dbReference type="Proteomes" id="UP000028582">
    <property type="component" value="Unassembled WGS sequence"/>
</dbReference>
<feature type="region of interest" description="Disordered" evidence="1">
    <location>
        <begin position="1"/>
        <end position="20"/>
    </location>
</feature>
<accession>A0A081A0V7</accession>
<name>A0A081A0V7_PHYNI</name>
<organism evidence="2 3">
    <name type="scientific">Phytophthora nicotianae P1976</name>
    <dbReference type="NCBI Taxonomy" id="1317066"/>
    <lineage>
        <taxon>Eukaryota</taxon>
        <taxon>Sar</taxon>
        <taxon>Stramenopiles</taxon>
        <taxon>Oomycota</taxon>
        <taxon>Peronosporomycetes</taxon>
        <taxon>Peronosporales</taxon>
        <taxon>Peronosporaceae</taxon>
        <taxon>Phytophthora</taxon>
    </lineage>
</organism>
<evidence type="ECO:0000313" key="2">
    <source>
        <dbReference type="EMBL" id="ETO72518.1"/>
    </source>
</evidence>
<proteinExistence type="predicted"/>
<protein>
    <submittedName>
        <fullName evidence="2">Uncharacterized protein</fullName>
    </submittedName>
</protein>
<feature type="non-terminal residue" evidence="2">
    <location>
        <position position="1"/>
    </location>
</feature>
<comment type="caution">
    <text evidence="2">The sequence shown here is derived from an EMBL/GenBank/DDBJ whole genome shotgun (WGS) entry which is preliminary data.</text>
</comment>